<dbReference type="SUPFAM" id="SSF117281">
    <property type="entry name" value="Kelch motif"/>
    <property type="match status" value="1"/>
</dbReference>
<organism evidence="4 5">
    <name type="scientific">Apostasia shenzhenica</name>
    <dbReference type="NCBI Taxonomy" id="1088818"/>
    <lineage>
        <taxon>Eukaryota</taxon>
        <taxon>Viridiplantae</taxon>
        <taxon>Streptophyta</taxon>
        <taxon>Embryophyta</taxon>
        <taxon>Tracheophyta</taxon>
        <taxon>Spermatophyta</taxon>
        <taxon>Magnoliopsida</taxon>
        <taxon>Liliopsida</taxon>
        <taxon>Asparagales</taxon>
        <taxon>Orchidaceae</taxon>
        <taxon>Apostasioideae</taxon>
        <taxon>Apostasia</taxon>
    </lineage>
</organism>
<dbReference type="InterPro" id="IPR052124">
    <property type="entry name" value="Rab9_kelch_effector"/>
</dbReference>
<proteinExistence type="predicted"/>
<dbReference type="GO" id="GO:0003899">
    <property type="term" value="F:DNA-directed RNA polymerase activity"/>
    <property type="evidence" value="ECO:0007669"/>
    <property type="project" value="UniProtKB-EC"/>
</dbReference>
<keyword evidence="3" id="KW-1133">Transmembrane helix</keyword>
<accession>A0A2I0AYD1</accession>
<dbReference type="InterPro" id="IPR015915">
    <property type="entry name" value="Kelch-typ_b-propeller"/>
</dbReference>
<evidence type="ECO:0000313" key="4">
    <source>
        <dbReference type="EMBL" id="PKA60539.1"/>
    </source>
</evidence>
<dbReference type="Pfam" id="PF24681">
    <property type="entry name" value="Kelch_KLHDC2_KLHL20_DRC7"/>
    <property type="match status" value="1"/>
</dbReference>
<keyword evidence="4" id="KW-0548">Nucleotidyltransferase</keyword>
<protein>
    <submittedName>
        <fullName evidence="4">Serine/threonine-protein phosphatase BSU1</fullName>
        <ecNumber evidence="4">2.7.7.6</ecNumber>
    </submittedName>
</protein>
<dbReference type="Proteomes" id="UP000236161">
    <property type="component" value="Unassembled WGS sequence"/>
</dbReference>
<keyword evidence="2" id="KW-0677">Repeat</keyword>
<keyword evidence="5" id="KW-1185">Reference proteome</keyword>
<dbReference type="EC" id="2.7.7.6" evidence="4"/>
<dbReference type="STRING" id="1088818.A0A2I0AYD1"/>
<dbReference type="PANTHER" id="PTHR46647">
    <property type="entry name" value="RAB9 EFFECTOR PROTEIN WITH KELCH MOTIFS"/>
    <property type="match status" value="1"/>
</dbReference>
<reference evidence="4 5" key="1">
    <citation type="journal article" date="2017" name="Nature">
        <title>The Apostasia genome and the evolution of orchids.</title>
        <authorList>
            <person name="Zhang G.Q."/>
            <person name="Liu K.W."/>
            <person name="Li Z."/>
            <person name="Lohaus R."/>
            <person name="Hsiao Y.Y."/>
            <person name="Niu S.C."/>
            <person name="Wang J.Y."/>
            <person name="Lin Y.C."/>
            <person name="Xu Q."/>
            <person name="Chen L.J."/>
            <person name="Yoshida K."/>
            <person name="Fujiwara S."/>
            <person name="Wang Z.W."/>
            <person name="Zhang Y.Q."/>
            <person name="Mitsuda N."/>
            <person name="Wang M."/>
            <person name="Liu G.H."/>
            <person name="Pecoraro L."/>
            <person name="Huang H.X."/>
            <person name="Xiao X.J."/>
            <person name="Lin M."/>
            <person name="Wu X.Y."/>
            <person name="Wu W.L."/>
            <person name="Chen Y.Y."/>
            <person name="Chang S.B."/>
            <person name="Sakamoto S."/>
            <person name="Ohme-Takagi M."/>
            <person name="Yagi M."/>
            <person name="Zeng S.J."/>
            <person name="Shen C.Y."/>
            <person name="Yeh C.M."/>
            <person name="Luo Y.B."/>
            <person name="Tsai W.C."/>
            <person name="Van de Peer Y."/>
            <person name="Liu Z.J."/>
        </authorList>
    </citation>
    <scope>NUCLEOTIDE SEQUENCE [LARGE SCALE GENOMIC DNA]</scope>
    <source>
        <strain evidence="5">cv. Shenzhen</strain>
        <tissue evidence="4">Stem</tissue>
    </source>
</reference>
<evidence type="ECO:0000256" key="1">
    <source>
        <dbReference type="ARBA" id="ARBA00022441"/>
    </source>
</evidence>
<name>A0A2I0AYD1_9ASPA</name>
<keyword evidence="4" id="KW-0808">Transferase</keyword>
<feature type="transmembrane region" description="Helical" evidence="3">
    <location>
        <begin position="211"/>
        <end position="230"/>
    </location>
</feature>
<evidence type="ECO:0000256" key="3">
    <source>
        <dbReference type="SAM" id="Phobius"/>
    </source>
</evidence>
<dbReference type="Gene3D" id="2.120.10.80">
    <property type="entry name" value="Kelch-type beta propeller"/>
    <property type="match status" value="1"/>
</dbReference>
<gene>
    <name evidence="4" type="primary">BSU1</name>
    <name evidence="4" type="ORF">AXF42_Ash017945</name>
</gene>
<keyword evidence="3" id="KW-0472">Membrane</keyword>
<evidence type="ECO:0000313" key="5">
    <source>
        <dbReference type="Proteomes" id="UP000236161"/>
    </source>
</evidence>
<dbReference type="PANTHER" id="PTHR46647:SF1">
    <property type="entry name" value="RAB9 EFFECTOR PROTEIN WITH KELCH MOTIFS"/>
    <property type="match status" value="1"/>
</dbReference>
<dbReference type="AlphaFoldDB" id="A0A2I0AYD1"/>
<feature type="transmembrane region" description="Helical" evidence="3">
    <location>
        <begin position="44"/>
        <end position="64"/>
    </location>
</feature>
<evidence type="ECO:0000256" key="2">
    <source>
        <dbReference type="ARBA" id="ARBA00022737"/>
    </source>
</evidence>
<keyword evidence="3" id="KW-0812">Transmembrane</keyword>
<dbReference type="EMBL" id="KZ451937">
    <property type="protein sequence ID" value="PKA60539.1"/>
    <property type="molecule type" value="Genomic_DNA"/>
</dbReference>
<sequence length="234" mass="26804">MISTDRILLHAFCFVPQIHNYQDKITKYGLHPSALEVDLMGRWAKLHVLFMLLLQLIAICLFSVDVLGAKDIWEWSELTSFGDLPSPREFTAATAIGNRKIVMHGGWDGKKWLSDVYVLDTISLEWTELSITGSAPLPRCGHTITVVEKRLLIFGGRGGGGIIMGDLWALKGLVDEESKFDWRRQPWHVYKSIYWVRSKNSSLFIQCSGRFFFPLWFVIFLQHFICLIGAKELK</sequence>
<dbReference type="OrthoDB" id="10251809at2759"/>
<keyword evidence="1" id="KW-0880">Kelch repeat</keyword>